<sequence>MSSGLRRDSAGLPGARVRLLTAPDSNCAEVYRATGPSVRDSDWHLASFFSLSRALKYNARNFAALNWLRMIYCAEPVSCVCVSDGQLSSGGLDFTSSGCTLLAQPGVLRFSILITTSQSNAQSSGDGSVLEVAEGAPLVVQCSLRPHQPLQWFLNGSTLPDAMRIAAMQHEDTAASDSEVVSRLEWGAAAPHHAGRYTCTQGSDAPYTLVRVLPRSRSRTRTGTDRRPSYPFGSVS</sequence>
<dbReference type="EMBL" id="BGZK01003824">
    <property type="protein sequence ID" value="GBP04858.1"/>
    <property type="molecule type" value="Genomic_DNA"/>
</dbReference>
<dbReference type="InterPro" id="IPR013783">
    <property type="entry name" value="Ig-like_fold"/>
</dbReference>
<keyword evidence="3" id="KW-1185">Reference proteome</keyword>
<evidence type="ECO:0000313" key="3">
    <source>
        <dbReference type="Proteomes" id="UP000299102"/>
    </source>
</evidence>
<comment type="caution">
    <text evidence="2">The sequence shown here is derived from an EMBL/GenBank/DDBJ whole genome shotgun (WGS) entry which is preliminary data.</text>
</comment>
<feature type="region of interest" description="Disordered" evidence="1">
    <location>
        <begin position="215"/>
        <end position="236"/>
    </location>
</feature>
<organism evidence="2 3">
    <name type="scientific">Eumeta variegata</name>
    <name type="common">Bagworm moth</name>
    <name type="synonym">Eumeta japonica</name>
    <dbReference type="NCBI Taxonomy" id="151549"/>
    <lineage>
        <taxon>Eukaryota</taxon>
        <taxon>Metazoa</taxon>
        <taxon>Ecdysozoa</taxon>
        <taxon>Arthropoda</taxon>
        <taxon>Hexapoda</taxon>
        <taxon>Insecta</taxon>
        <taxon>Pterygota</taxon>
        <taxon>Neoptera</taxon>
        <taxon>Endopterygota</taxon>
        <taxon>Lepidoptera</taxon>
        <taxon>Glossata</taxon>
        <taxon>Ditrysia</taxon>
        <taxon>Tineoidea</taxon>
        <taxon>Psychidae</taxon>
        <taxon>Oiketicinae</taxon>
        <taxon>Eumeta</taxon>
    </lineage>
</organism>
<evidence type="ECO:0000256" key="1">
    <source>
        <dbReference type="SAM" id="MobiDB-lite"/>
    </source>
</evidence>
<protein>
    <recommendedName>
        <fullName evidence="4">Ig-like domain-containing protein</fullName>
    </recommendedName>
</protein>
<proteinExistence type="predicted"/>
<dbReference type="AlphaFoldDB" id="A0A4C1SUC9"/>
<dbReference type="Proteomes" id="UP000299102">
    <property type="component" value="Unassembled WGS sequence"/>
</dbReference>
<accession>A0A4C1SUC9</accession>
<evidence type="ECO:0008006" key="4">
    <source>
        <dbReference type="Google" id="ProtNLM"/>
    </source>
</evidence>
<evidence type="ECO:0000313" key="2">
    <source>
        <dbReference type="EMBL" id="GBP04858.1"/>
    </source>
</evidence>
<gene>
    <name evidence="2" type="ORF">EVAR_91812_1</name>
</gene>
<dbReference type="OrthoDB" id="5970915at2759"/>
<dbReference type="InterPro" id="IPR036179">
    <property type="entry name" value="Ig-like_dom_sf"/>
</dbReference>
<reference evidence="2 3" key="1">
    <citation type="journal article" date="2019" name="Commun. Biol.">
        <title>The bagworm genome reveals a unique fibroin gene that provides high tensile strength.</title>
        <authorList>
            <person name="Kono N."/>
            <person name="Nakamura H."/>
            <person name="Ohtoshi R."/>
            <person name="Tomita M."/>
            <person name="Numata K."/>
            <person name="Arakawa K."/>
        </authorList>
    </citation>
    <scope>NUCLEOTIDE SEQUENCE [LARGE SCALE GENOMIC DNA]</scope>
</reference>
<dbReference type="SUPFAM" id="SSF48726">
    <property type="entry name" value="Immunoglobulin"/>
    <property type="match status" value="1"/>
</dbReference>
<dbReference type="Gene3D" id="2.60.40.10">
    <property type="entry name" value="Immunoglobulins"/>
    <property type="match status" value="1"/>
</dbReference>
<name>A0A4C1SUC9_EUMVA</name>